<feature type="transmembrane region" description="Helical" evidence="13">
    <location>
        <begin position="116"/>
        <end position="140"/>
    </location>
</feature>
<evidence type="ECO:0000256" key="6">
    <source>
        <dbReference type="ARBA" id="ARBA00022989"/>
    </source>
</evidence>
<comment type="subcellular location">
    <subcellularLocation>
        <location evidence="1">Membrane</location>
        <topology evidence="1">Multi-pass membrane protein</topology>
    </subcellularLocation>
</comment>
<evidence type="ECO:0000256" key="13">
    <source>
        <dbReference type="SAM" id="Phobius"/>
    </source>
</evidence>
<reference evidence="16" key="1">
    <citation type="journal article" date="2020" name="Genome Biol.">
        <title>Gamete binning: chromosome-level and haplotype-resolved genome assembly enabled by high-throughput single-cell sequencing of gamete genomes.</title>
        <authorList>
            <person name="Campoy J.A."/>
            <person name="Sun H."/>
            <person name="Goel M."/>
            <person name="Jiao W.-B."/>
            <person name="Folz-Donahue K."/>
            <person name="Wang N."/>
            <person name="Rubio M."/>
            <person name="Liu C."/>
            <person name="Kukat C."/>
            <person name="Ruiz D."/>
            <person name="Huettel B."/>
            <person name="Schneeberger K."/>
        </authorList>
    </citation>
    <scope>NUCLEOTIDE SEQUENCE [LARGE SCALE GENOMIC DNA]</scope>
    <source>
        <strain evidence="16">cv. Rojo Pasion</strain>
    </source>
</reference>
<evidence type="ECO:0000256" key="12">
    <source>
        <dbReference type="ARBA" id="ARBA00023303"/>
    </source>
</evidence>
<evidence type="ECO:0000313" key="15">
    <source>
        <dbReference type="EMBL" id="CAB4292799.1"/>
    </source>
</evidence>
<keyword evidence="5" id="KW-0732">Signal</keyword>
<evidence type="ECO:0000256" key="10">
    <source>
        <dbReference type="ARBA" id="ARBA00023180"/>
    </source>
</evidence>
<keyword evidence="16" id="KW-1185">Reference proteome</keyword>
<dbReference type="InterPro" id="IPR015683">
    <property type="entry name" value="Ionotropic_Glu_rcpt"/>
</dbReference>
<dbReference type="OrthoDB" id="1194604at2759"/>
<sequence length="363" mass="40966">MKVQKFDAVVGDTTIVGNRTSYVDFTLPYFESGIRMVVKVKDNERKNIWIFLKPLWLTSAGAFIFTGIVIWILEHRINTEFGDGSRKQQLATTLWFSFSTLVFAHEEKVVSNWTRFVLIIWIFVVLILTQSYTASLASLLTGDKLYPAVVDVNELRQTGKYVGYPKDSFVSDLLCQLEFEKTKLKAYASSKEYHEALSKGSKNGGVDAIFDEIPYAFPQGSPLVAHVSRAILNVTQDYKEMEKMQLNYFPDETKCHDAICFLHKYWPALNSIHPEASLLSKLTKCFDRKDSTLFALEQTSQATHVHAASATNARADAASPDARDNMLSNAMSSNQGLHNVTIDDEEDMPIHSMDFGRFSYSCA</sequence>
<keyword evidence="9" id="KW-0675">Receptor</keyword>
<dbReference type="GO" id="GO:0015276">
    <property type="term" value="F:ligand-gated monoatomic ion channel activity"/>
    <property type="evidence" value="ECO:0007669"/>
    <property type="project" value="InterPro"/>
</dbReference>
<accession>A0A6J5VU19</accession>
<feature type="transmembrane region" description="Helical" evidence="13">
    <location>
        <begin position="88"/>
        <end position="104"/>
    </location>
</feature>
<evidence type="ECO:0000259" key="14">
    <source>
        <dbReference type="SMART" id="SM00079"/>
    </source>
</evidence>
<dbReference type="SMART" id="SM00079">
    <property type="entry name" value="PBPe"/>
    <property type="match status" value="1"/>
</dbReference>
<dbReference type="Gene3D" id="1.10.287.70">
    <property type="match status" value="1"/>
</dbReference>
<dbReference type="PANTHER" id="PTHR18966">
    <property type="entry name" value="IONOTROPIC GLUTAMATE RECEPTOR"/>
    <property type="match status" value="1"/>
</dbReference>
<keyword evidence="11" id="KW-1071">Ligand-gated ion channel</keyword>
<dbReference type="Pfam" id="PF00060">
    <property type="entry name" value="Lig_chan"/>
    <property type="match status" value="1"/>
</dbReference>
<evidence type="ECO:0000256" key="3">
    <source>
        <dbReference type="ARBA" id="ARBA00022448"/>
    </source>
</evidence>
<dbReference type="GO" id="GO:0016020">
    <property type="term" value="C:membrane"/>
    <property type="evidence" value="ECO:0007669"/>
    <property type="project" value="UniProtKB-SubCell"/>
</dbReference>
<organism evidence="15 16">
    <name type="scientific">Prunus armeniaca</name>
    <name type="common">Apricot</name>
    <name type="synonym">Armeniaca vulgaris</name>
    <dbReference type="NCBI Taxonomy" id="36596"/>
    <lineage>
        <taxon>Eukaryota</taxon>
        <taxon>Viridiplantae</taxon>
        <taxon>Streptophyta</taxon>
        <taxon>Embryophyta</taxon>
        <taxon>Tracheophyta</taxon>
        <taxon>Spermatophyta</taxon>
        <taxon>Magnoliopsida</taxon>
        <taxon>eudicotyledons</taxon>
        <taxon>Gunneridae</taxon>
        <taxon>Pentapetalae</taxon>
        <taxon>rosids</taxon>
        <taxon>fabids</taxon>
        <taxon>Rosales</taxon>
        <taxon>Rosaceae</taxon>
        <taxon>Amygdaloideae</taxon>
        <taxon>Amygdaleae</taxon>
        <taxon>Prunus</taxon>
    </lineage>
</organism>
<evidence type="ECO:0000256" key="2">
    <source>
        <dbReference type="ARBA" id="ARBA00008685"/>
    </source>
</evidence>
<dbReference type="Proteomes" id="UP000507245">
    <property type="component" value="Unassembled WGS sequence"/>
</dbReference>
<dbReference type="EMBL" id="CAEKKB010000001">
    <property type="protein sequence ID" value="CAB4292799.1"/>
    <property type="molecule type" value="Genomic_DNA"/>
</dbReference>
<dbReference type="AlphaFoldDB" id="A0A6J5VU19"/>
<evidence type="ECO:0000256" key="11">
    <source>
        <dbReference type="ARBA" id="ARBA00023286"/>
    </source>
</evidence>
<evidence type="ECO:0000313" key="16">
    <source>
        <dbReference type="Proteomes" id="UP000507245"/>
    </source>
</evidence>
<evidence type="ECO:0000256" key="9">
    <source>
        <dbReference type="ARBA" id="ARBA00023170"/>
    </source>
</evidence>
<evidence type="ECO:0000256" key="8">
    <source>
        <dbReference type="ARBA" id="ARBA00023136"/>
    </source>
</evidence>
<name>A0A6J5VU19_PRUAR</name>
<keyword evidence="7" id="KW-0406">Ion transport</keyword>
<dbReference type="SUPFAM" id="SSF53850">
    <property type="entry name" value="Periplasmic binding protein-like II"/>
    <property type="match status" value="1"/>
</dbReference>
<keyword evidence="3" id="KW-0813">Transport</keyword>
<gene>
    <name evidence="15" type="ORF">ORAREDHAP_LOCUS1395</name>
</gene>
<evidence type="ECO:0000256" key="7">
    <source>
        <dbReference type="ARBA" id="ARBA00023065"/>
    </source>
</evidence>
<evidence type="ECO:0000256" key="1">
    <source>
        <dbReference type="ARBA" id="ARBA00004141"/>
    </source>
</evidence>
<proteinExistence type="inferred from homology"/>
<comment type="similarity">
    <text evidence="2">Belongs to the glutamate-gated ion channel (TC 1.A.10.1) family.</text>
</comment>
<dbReference type="FunFam" id="1.10.287.70:FF:000037">
    <property type="entry name" value="Glutamate receptor"/>
    <property type="match status" value="1"/>
</dbReference>
<evidence type="ECO:0000256" key="5">
    <source>
        <dbReference type="ARBA" id="ARBA00022729"/>
    </source>
</evidence>
<feature type="domain" description="Ionotropic glutamate receptor C-terminal" evidence="14">
    <location>
        <begin position="1"/>
        <end position="251"/>
    </location>
</feature>
<dbReference type="Gene3D" id="3.40.190.10">
    <property type="entry name" value="Periplasmic binding protein-like II"/>
    <property type="match status" value="1"/>
</dbReference>
<keyword evidence="4 13" id="KW-0812">Transmembrane</keyword>
<keyword evidence="8 13" id="KW-0472">Membrane</keyword>
<protein>
    <recommendedName>
        <fullName evidence="14">Ionotropic glutamate receptor C-terminal domain-containing protein</fullName>
    </recommendedName>
</protein>
<dbReference type="InterPro" id="IPR001320">
    <property type="entry name" value="Iontro_rcpt_C"/>
</dbReference>
<feature type="transmembrane region" description="Helical" evidence="13">
    <location>
        <begin position="55"/>
        <end position="73"/>
    </location>
</feature>
<evidence type="ECO:0000256" key="4">
    <source>
        <dbReference type="ARBA" id="ARBA00022692"/>
    </source>
</evidence>
<keyword evidence="12" id="KW-0407">Ion channel</keyword>
<keyword evidence="10" id="KW-0325">Glycoprotein</keyword>
<keyword evidence="6 13" id="KW-1133">Transmembrane helix</keyword>